<feature type="domain" description="Aspartate/homoserine dehydrogenase NAD-binding" evidence="1">
    <location>
        <begin position="11"/>
        <end position="117"/>
    </location>
</feature>
<evidence type="ECO:0000259" key="1">
    <source>
        <dbReference type="Pfam" id="PF03447"/>
    </source>
</evidence>
<gene>
    <name evidence="2" type="ORF">TeGR_g3325</name>
</gene>
<dbReference type="Proteomes" id="UP001165060">
    <property type="component" value="Unassembled WGS sequence"/>
</dbReference>
<dbReference type="SUPFAM" id="SSF51735">
    <property type="entry name" value="NAD(P)-binding Rossmann-fold domains"/>
    <property type="match status" value="1"/>
</dbReference>
<dbReference type="PANTHER" id="PTHR43331:SF1">
    <property type="entry name" value="HOMOSERINE DEHYDROGENASE"/>
    <property type="match status" value="1"/>
</dbReference>
<dbReference type="InterPro" id="IPR005106">
    <property type="entry name" value="Asp/hSer_DH_NAD-bd"/>
</dbReference>
<accession>A0ABQ6NC21</accession>
<proteinExistence type="predicted"/>
<protein>
    <recommendedName>
        <fullName evidence="1">Aspartate/homoserine dehydrogenase NAD-binding domain-containing protein</fullName>
    </recommendedName>
</protein>
<dbReference type="PANTHER" id="PTHR43331">
    <property type="entry name" value="HOMOSERINE DEHYDROGENASE"/>
    <property type="match status" value="1"/>
</dbReference>
<evidence type="ECO:0000313" key="2">
    <source>
        <dbReference type="EMBL" id="GMI55989.1"/>
    </source>
</evidence>
<dbReference type="EMBL" id="BRYB01006736">
    <property type="protein sequence ID" value="GMI55989.1"/>
    <property type="molecule type" value="Genomic_DNA"/>
</dbReference>
<keyword evidence="3" id="KW-1185">Reference proteome</keyword>
<dbReference type="Gene3D" id="3.40.50.720">
    <property type="entry name" value="NAD(P)-binding Rossmann-like Domain"/>
    <property type="match status" value="1"/>
</dbReference>
<feature type="non-terminal residue" evidence="2">
    <location>
        <position position="152"/>
    </location>
</feature>
<reference evidence="2 3" key="1">
    <citation type="journal article" date="2023" name="Commun. Biol.">
        <title>Genome analysis of Parmales, the sister group of diatoms, reveals the evolutionary specialization of diatoms from phago-mixotrophs to photoautotrophs.</title>
        <authorList>
            <person name="Ban H."/>
            <person name="Sato S."/>
            <person name="Yoshikawa S."/>
            <person name="Yamada K."/>
            <person name="Nakamura Y."/>
            <person name="Ichinomiya M."/>
            <person name="Sato N."/>
            <person name="Blanc-Mathieu R."/>
            <person name="Endo H."/>
            <person name="Kuwata A."/>
            <person name="Ogata H."/>
        </authorList>
    </citation>
    <scope>NUCLEOTIDE SEQUENCE [LARGE SCALE GENOMIC DNA]</scope>
</reference>
<organism evidence="2 3">
    <name type="scientific">Tetraparma gracilis</name>
    <dbReference type="NCBI Taxonomy" id="2962635"/>
    <lineage>
        <taxon>Eukaryota</taxon>
        <taxon>Sar</taxon>
        <taxon>Stramenopiles</taxon>
        <taxon>Ochrophyta</taxon>
        <taxon>Bolidophyceae</taxon>
        <taxon>Parmales</taxon>
        <taxon>Triparmaceae</taxon>
        <taxon>Tetraparma</taxon>
    </lineage>
</organism>
<name>A0ABQ6NC21_9STRA</name>
<comment type="caution">
    <text evidence="2">The sequence shown here is derived from an EMBL/GenBank/DDBJ whole genome shotgun (WGS) entry which is preliminary data.</text>
</comment>
<dbReference type="Pfam" id="PF03447">
    <property type="entry name" value="NAD_binding_3"/>
    <property type="match status" value="1"/>
</dbReference>
<dbReference type="InterPro" id="IPR036291">
    <property type="entry name" value="NAD(P)-bd_dom_sf"/>
</dbReference>
<evidence type="ECO:0000313" key="3">
    <source>
        <dbReference type="Proteomes" id="UP001165060"/>
    </source>
</evidence>
<sequence length="152" mass="15436">MSTPLRIGLVGGGVVGGGVVELISRISSPLATVQTVVVRDASKPRDFALPKGVTLTSDMKAVLEDDSINCVVEVMGGCGVAKDVVLQSLARGKHVVTANKALVATHMPEIEAAARAAPGGAKLAFEAAVCGAIPIINTLQTCYVGDVVTSVQ</sequence>